<organism evidence="2 3">
    <name type="scientific">Goodfellowiella coeruleoviolacea</name>
    <dbReference type="NCBI Taxonomy" id="334858"/>
    <lineage>
        <taxon>Bacteria</taxon>
        <taxon>Bacillati</taxon>
        <taxon>Actinomycetota</taxon>
        <taxon>Actinomycetes</taxon>
        <taxon>Pseudonocardiales</taxon>
        <taxon>Pseudonocardiaceae</taxon>
        <taxon>Goodfellowiella</taxon>
    </lineage>
</organism>
<gene>
    <name evidence="2" type="ORF">LX83_007249</name>
</gene>
<sequence length="338" mass="36635">MRRGANQAGRGRLRLAPLWTLIAFVAVAVLNGLIPDLVKATFGQTTPILVLAILAAATVFGVVGPLRSRSRPRGIGVVVNLRPVGATNWSQQRVTAAQAQANQHDDHFQVSQEIPADPDARRAALDAAYAQFHAKLTERGAASGATPVCLYLIARLPDAYDFARRLKYDVHTNLVVMQKPENSSVFYEAVHLGGHLRGPLSPAERRQAEKFLTARTEPLAPDAPNRVALIISLSPSNPSMVANAVHAARTGQSTEYAVSPDDRCRAALVISASSPLPDDRATFELTTRHIHQQWATWLATWHDDPEQRLFLAAPATIAAGLGHTLARSPIRFVPHTPN</sequence>
<dbReference type="EMBL" id="JAMTCK010000031">
    <property type="protein sequence ID" value="MCP2170358.1"/>
    <property type="molecule type" value="Genomic_DNA"/>
</dbReference>
<comment type="caution">
    <text evidence="2">The sequence shown here is derived from an EMBL/GenBank/DDBJ whole genome shotgun (WGS) entry which is preliminary data.</text>
</comment>
<name>A0AAE3GMP1_9PSEU</name>
<feature type="transmembrane region" description="Helical" evidence="1">
    <location>
        <begin position="12"/>
        <end position="34"/>
    </location>
</feature>
<keyword evidence="1" id="KW-0472">Membrane</keyword>
<evidence type="ECO:0000256" key="1">
    <source>
        <dbReference type="SAM" id="Phobius"/>
    </source>
</evidence>
<dbReference type="Proteomes" id="UP001206128">
    <property type="component" value="Unassembled WGS sequence"/>
</dbReference>
<accession>A0AAE3GMP1</accession>
<feature type="transmembrane region" description="Helical" evidence="1">
    <location>
        <begin position="46"/>
        <end position="66"/>
    </location>
</feature>
<evidence type="ECO:0000313" key="2">
    <source>
        <dbReference type="EMBL" id="MCP2170358.1"/>
    </source>
</evidence>
<keyword evidence="3" id="KW-1185">Reference proteome</keyword>
<keyword evidence="1" id="KW-1133">Transmembrane helix</keyword>
<keyword evidence="1" id="KW-0812">Transmembrane</keyword>
<dbReference type="AlphaFoldDB" id="A0AAE3GMP1"/>
<protein>
    <submittedName>
        <fullName evidence="2">Uncharacterized protein</fullName>
    </submittedName>
</protein>
<evidence type="ECO:0000313" key="3">
    <source>
        <dbReference type="Proteomes" id="UP001206128"/>
    </source>
</evidence>
<reference evidence="2" key="1">
    <citation type="submission" date="2022-06" db="EMBL/GenBank/DDBJ databases">
        <title>Genomic Encyclopedia of Archaeal and Bacterial Type Strains, Phase II (KMG-II): from individual species to whole genera.</title>
        <authorList>
            <person name="Goeker M."/>
        </authorList>
    </citation>
    <scope>NUCLEOTIDE SEQUENCE</scope>
    <source>
        <strain evidence="2">DSM 43935</strain>
    </source>
</reference>
<proteinExistence type="predicted"/>